<feature type="compositionally biased region" description="Low complexity" evidence="1">
    <location>
        <begin position="1"/>
        <end position="13"/>
    </location>
</feature>
<evidence type="ECO:0000313" key="4">
    <source>
        <dbReference type="Proteomes" id="UP000256253"/>
    </source>
</evidence>
<dbReference type="EMBL" id="QTUA01000001">
    <property type="protein sequence ID" value="REF31512.1"/>
    <property type="molecule type" value="Genomic_DNA"/>
</dbReference>
<evidence type="ECO:0000256" key="1">
    <source>
        <dbReference type="SAM" id="MobiDB-lite"/>
    </source>
</evidence>
<keyword evidence="2" id="KW-0472">Membrane</keyword>
<dbReference type="AlphaFoldDB" id="A0A3D9UPY2"/>
<feature type="region of interest" description="Disordered" evidence="1">
    <location>
        <begin position="168"/>
        <end position="246"/>
    </location>
</feature>
<dbReference type="OrthoDB" id="3403609at2"/>
<evidence type="ECO:0008006" key="5">
    <source>
        <dbReference type="Google" id="ProtNLM"/>
    </source>
</evidence>
<dbReference type="RefSeq" id="WP_115923338.1">
    <property type="nucleotide sequence ID" value="NZ_QTUA01000001.1"/>
</dbReference>
<feature type="compositionally biased region" description="Polar residues" evidence="1">
    <location>
        <begin position="234"/>
        <end position="246"/>
    </location>
</feature>
<evidence type="ECO:0000313" key="3">
    <source>
        <dbReference type="EMBL" id="REF31512.1"/>
    </source>
</evidence>
<dbReference type="Proteomes" id="UP000256253">
    <property type="component" value="Unassembled WGS sequence"/>
</dbReference>
<feature type="region of interest" description="Disordered" evidence="1">
    <location>
        <begin position="1"/>
        <end position="24"/>
    </location>
</feature>
<keyword evidence="4" id="KW-1185">Reference proteome</keyword>
<protein>
    <recommendedName>
        <fullName evidence="5">Cell division protein FtsL</fullName>
    </recommendedName>
</protein>
<feature type="compositionally biased region" description="Low complexity" evidence="1">
    <location>
        <begin position="185"/>
        <end position="224"/>
    </location>
</feature>
<comment type="caution">
    <text evidence="3">The sequence shown here is derived from an EMBL/GenBank/DDBJ whole genome shotgun (WGS) entry which is preliminary data.</text>
</comment>
<accession>A0A3D9UPY2</accession>
<keyword evidence="2" id="KW-1133">Transmembrane helix</keyword>
<organism evidence="3 4">
    <name type="scientific">Calidifontibacter indicus</name>
    <dbReference type="NCBI Taxonomy" id="419650"/>
    <lineage>
        <taxon>Bacteria</taxon>
        <taxon>Bacillati</taxon>
        <taxon>Actinomycetota</taxon>
        <taxon>Actinomycetes</taxon>
        <taxon>Micrococcales</taxon>
        <taxon>Dermacoccaceae</taxon>
        <taxon>Calidifontibacter</taxon>
    </lineage>
</organism>
<evidence type="ECO:0000256" key="2">
    <source>
        <dbReference type="SAM" id="Phobius"/>
    </source>
</evidence>
<feature type="transmembrane region" description="Helical" evidence="2">
    <location>
        <begin position="40"/>
        <end position="61"/>
    </location>
</feature>
<gene>
    <name evidence="3" type="ORF">DFJ65_2581</name>
</gene>
<name>A0A3D9UPY2_9MICO</name>
<sequence length="246" mass="25548">MSQATAARPAPVRRAPRGTNPTATRARLKLVQPTEAASSGVGFVVLCAALLIGGLITVLLLNTARAQQQYTISDLQNASSRLSATQQDLDSRLTFARAPQQLALKAQEYGMVPATDIRYVRASDHRLVGVAKGTGSTDPFTVSTLPKTPATPVANLAVTTADLARLVEKPKAKATSQDPKKDAKSSTTPSSKPSTTASAKATAPASSKAGSTTNAKTNTGTNTKTETKTDSQKQKNTTSPSATSAR</sequence>
<keyword evidence="2" id="KW-0812">Transmembrane</keyword>
<reference evidence="3 4" key="1">
    <citation type="submission" date="2018-08" db="EMBL/GenBank/DDBJ databases">
        <title>Sequencing the genomes of 1000 actinobacteria strains.</title>
        <authorList>
            <person name="Klenk H.-P."/>
        </authorList>
    </citation>
    <scope>NUCLEOTIDE SEQUENCE [LARGE SCALE GENOMIC DNA]</scope>
    <source>
        <strain evidence="3 4">DSM 22967</strain>
    </source>
</reference>
<proteinExistence type="predicted"/>